<comment type="caution">
    <text evidence="1">The sequence shown here is derived from an EMBL/GenBank/DDBJ whole genome shotgun (WGS) entry which is preliminary data.</text>
</comment>
<dbReference type="AlphaFoldDB" id="A0A0F9AHZ8"/>
<organism evidence="1">
    <name type="scientific">marine sediment metagenome</name>
    <dbReference type="NCBI Taxonomy" id="412755"/>
    <lineage>
        <taxon>unclassified sequences</taxon>
        <taxon>metagenomes</taxon>
        <taxon>ecological metagenomes</taxon>
    </lineage>
</organism>
<dbReference type="EMBL" id="LAZR01042641">
    <property type="protein sequence ID" value="KKL09035.1"/>
    <property type="molecule type" value="Genomic_DNA"/>
</dbReference>
<reference evidence="1" key="1">
    <citation type="journal article" date="2015" name="Nature">
        <title>Complex archaea that bridge the gap between prokaryotes and eukaryotes.</title>
        <authorList>
            <person name="Spang A."/>
            <person name="Saw J.H."/>
            <person name="Jorgensen S.L."/>
            <person name="Zaremba-Niedzwiedzka K."/>
            <person name="Martijn J."/>
            <person name="Lind A.E."/>
            <person name="van Eijk R."/>
            <person name="Schleper C."/>
            <person name="Guy L."/>
            <person name="Ettema T.J."/>
        </authorList>
    </citation>
    <scope>NUCLEOTIDE SEQUENCE</scope>
</reference>
<accession>A0A0F9AHZ8</accession>
<protein>
    <submittedName>
        <fullName evidence="1">Uncharacterized protein</fullName>
    </submittedName>
</protein>
<evidence type="ECO:0000313" key="1">
    <source>
        <dbReference type="EMBL" id="KKL09035.1"/>
    </source>
</evidence>
<gene>
    <name evidence="1" type="ORF">LCGC14_2569890</name>
</gene>
<name>A0A0F9AHZ8_9ZZZZ</name>
<proteinExistence type="predicted"/>
<sequence>MTYTDATFVSRHLDSLIEKARDWEPGGLEDFTSLISDEIKYQLSEMSRLCDDKIRATPELLIHCMIQDAYMDGFLRGSKD</sequence>